<name>A0AAN8XSW6_POLSC</name>
<comment type="subcellular location">
    <subcellularLocation>
        <location evidence="1">Membrane</location>
        <topology evidence="1">Single-pass membrane protein</topology>
    </subcellularLocation>
</comment>
<accession>A0AAN8XSW6</accession>
<dbReference type="PANTHER" id="PTHR31021:SF1">
    <property type="entry name" value="CHROMOSOME UNDETERMINED SCAFFOLD_56, WHOLE GENOME SHOTGUN SEQUENCE"/>
    <property type="match status" value="1"/>
</dbReference>
<gene>
    <name evidence="7" type="ORF">RUM43_001876</name>
</gene>
<comment type="caution">
    <text evidence="7">The sequence shown here is derived from an EMBL/GenBank/DDBJ whole genome shotgun (WGS) entry which is preliminary data.</text>
</comment>
<dbReference type="AlphaFoldDB" id="A0AAN8XSW6"/>
<dbReference type="InterPro" id="IPR029405">
    <property type="entry name" value="APCDD1_dom"/>
</dbReference>
<evidence type="ECO:0000313" key="7">
    <source>
        <dbReference type="EMBL" id="KAK6645596.1"/>
    </source>
</evidence>
<protein>
    <recommendedName>
        <fullName evidence="6">APCDD1 domain-containing protein</fullName>
    </recommendedName>
</protein>
<dbReference type="Pfam" id="PF14921">
    <property type="entry name" value="APCDDC"/>
    <property type="match status" value="2"/>
</dbReference>
<proteinExistence type="predicted"/>
<evidence type="ECO:0000256" key="5">
    <source>
        <dbReference type="ARBA" id="ARBA00023180"/>
    </source>
</evidence>
<feature type="domain" description="APCDD1" evidence="6">
    <location>
        <begin position="2"/>
        <end position="228"/>
    </location>
</feature>
<evidence type="ECO:0000313" key="8">
    <source>
        <dbReference type="Proteomes" id="UP001372834"/>
    </source>
</evidence>
<dbReference type="PANTHER" id="PTHR31021">
    <property type="entry name" value="ADENOMATOSIS POLYPOSIS COLI DOWN-REGULATED 1"/>
    <property type="match status" value="1"/>
</dbReference>
<dbReference type="InterPro" id="IPR042425">
    <property type="entry name" value="APCDD1"/>
</dbReference>
<dbReference type="Proteomes" id="UP001372834">
    <property type="component" value="Unassembled WGS sequence"/>
</dbReference>
<evidence type="ECO:0000256" key="1">
    <source>
        <dbReference type="ARBA" id="ARBA00004167"/>
    </source>
</evidence>
<keyword evidence="5" id="KW-0325">Glycoprotein</keyword>
<evidence type="ECO:0000259" key="6">
    <source>
        <dbReference type="SMART" id="SM01352"/>
    </source>
</evidence>
<keyword evidence="3" id="KW-0732">Signal</keyword>
<dbReference type="SMART" id="SM01352">
    <property type="entry name" value="APCDDC"/>
    <property type="match status" value="2"/>
</dbReference>
<organism evidence="7 8">
    <name type="scientific">Polyplax serrata</name>
    <name type="common">Common mouse louse</name>
    <dbReference type="NCBI Taxonomy" id="468196"/>
    <lineage>
        <taxon>Eukaryota</taxon>
        <taxon>Metazoa</taxon>
        <taxon>Ecdysozoa</taxon>
        <taxon>Arthropoda</taxon>
        <taxon>Hexapoda</taxon>
        <taxon>Insecta</taxon>
        <taxon>Pterygota</taxon>
        <taxon>Neoptera</taxon>
        <taxon>Paraneoptera</taxon>
        <taxon>Psocodea</taxon>
        <taxon>Troctomorpha</taxon>
        <taxon>Phthiraptera</taxon>
        <taxon>Anoplura</taxon>
        <taxon>Polyplacidae</taxon>
        <taxon>Polyplax</taxon>
    </lineage>
</organism>
<evidence type="ECO:0000256" key="3">
    <source>
        <dbReference type="ARBA" id="ARBA00022729"/>
    </source>
</evidence>
<dbReference type="EMBL" id="JAWJWE010000001">
    <property type="protein sequence ID" value="KAK6645596.1"/>
    <property type="molecule type" value="Genomic_DNA"/>
</dbReference>
<reference evidence="7 8" key="1">
    <citation type="submission" date="2023-10" db="EMBL/GenBank/DDBJ databases">
        <title>Genomes of two closely related lineages of the louse Polyplax serrata with different host specificities.</title>
        <authorList>
            <person name="Martinu J."/>
            <person name="Tarabai H."/>
            <person name="Stefka J."/>
            <person name="Hypsa V."/>
        </authorList>
    </citation>
    <scope>NUCLEOTIDE SEQUENCE [LARGE SCALE GENOMIC DNA]</scope>
    <source>
        <strain evidence="7">HR10_N</strain>
    </source>
</reference>
<feature type="domain" description="APCDD1" evidence="6">
    <location>
        <begin position="229"/>
        <end position="416"/>
    </location>
</feature>
<keyword evidence="2" id="KW-0812">Transmembrane</keyword>
<evidence type="ECO:0000256" key="4">
    <source>
        <dbReference type="ARBA" id="ARBA00023136"/>
    </source>
</evidence>
<dbReference type="GO" id="GO:0005886">
    <property type="term" value="C:plasma membrane"/>
    <property type="evidence" value="ECO:0007669"/>
    <property type="project" value="InterPro"/>
</dbReference>
<dbReference type="GO" id="GO:0017147">
    <property type="term" value="F:Wnt-protein binding"/>
    <property type="evidence" value="ECO:0007669"/>
    <property type="project" value="InterPro"/>
</dbReference>
<sequence>MRFWSNLHVSECEIRPGPEFLLRSYTFMKNNSFRLLQHFYEDESCILPVYTVIAKGSLTLKESSWMTPSGTEFHYSLSRVTIIPHTTEASEKLYREKKLKCFHGVRKTWKPHKEYVVYNNSEDVASGKTRRKYRGYTRRRKTNKNVDCLSAVGVTFNELMLIRTQWRPVDGNKRNRELLLGDMHSRRVLEYKPTAFQTPLLEVDHAHDCVNCRMVAKGTERAPPHLISKPQLPPLPHGQWVSRRCEVRPLGMFLTRRLSFDSRDRSWMAEYKFHADPFCTESSFAISSSGKYHIEPVHNKERYVKRRKTGTNLDIHMDETFLTLYDPTLRDTFNAETNCGVGLWYLGIAKDLSPTSGCSILGIKLPSTEFDLVNLEIDGKGTPLLFLGQQDTDSSGRHVRPTSYQAPLAQCSVFPQQNNFNNQFEPVPNARSAPRSTGSYTSSSTCSTLFLLLALWLQY</sequence>
<evidence type="ECO:0000256" key="2">
    <source>
        <dbReference type="ARBA" id="ARBA00022692"/>
    </source>
</evidence>
<keyword evidence="4" id="KW-0472">Membrane</keyword>
<dbReference type="GO" id="GO:0030178">
    <property type="term" value="P:negative regulation of Wnt signaling pathway"/>
    <property type="evidence" value="ECO:0007669"/>
    <property type="project" value="InterPro"/>
</dbReference>